<organism evidence="2 3">
    <name type="scientific">Eimeria brunetti</name>
    <dbReference type="NCBI Taxonomy" id="51314"/>
    <lineage>
        <taxon>Eukaryota</taxon>
        <taxon>Sar</taxon>
        <taxon>Alveolata</taxon>
        <taxon>Apicomplexa</taxon>
        <taxon>Conoidasida</taxon>
        <taxon>Coccidia</taxon>
        <taxon>Eucoccidiorida</taxon>
        <taxon>Eimeriorina</taxon>
        <taxon>Eimeriidae</taxon>
        <taxon>Eimeria</taxon>
    </lineage>
</organism>
<feature type="compositionally biased region" description="Basic and acidic residues" evidence="1">
    <location>
        <begin position="79"/>
        <end position="94"/>
    </location>
</feature>
<dbReference type="CDD" id="cd00303">
    <property type="entry name" value="retropepsin_like"/>
    <property type="match status" value="1"/>
</dbReference>
<protein>
    <submittedName>
        <fullName evidence="2">Uncharacterized protein</fullName>
    </submittedName>
</protein>
<dbReference type="VEuPathDB" id="ToxoDB:EBH_0074450"/>
<evidence type="ECO:0000256" key="1">
    <source>
        <dbReference type="SAM" id="MobiDB-lite"/>
    </source>
</evidence>
<accession>U6LDV1</accession>
<keyword evidence="3" id="KW-1185">Reference proteome</keyword>
<dbReference type="OrthoDB" id="2431547at2759"/>
<name>U6LDV1_9EIME</name>
<dbReference type="InterPro" id="IPR001969">
    <property type="entry name" value="Aspartic_peptidase_AS"/>
</dbReference>
<feature type="compositionally biased region" description="Polar residues" evidence="1">
    <location>
        <begin position="255"/>
        <end position="264"/>
    </location>
</feature>
<dbReference type="AlphaFoldDB" id="U6LDV1"/>
<evidence type="ECO:0000313" key="2">
    <source>
        <dbReference type="EMBL" id="CDJ48366.1"/>
    </source>
</evidence>
<feature type="region of interest" description="Disordered" evidence="1">
    <location>
        <begin position="1"/>
        <end position="108"/>
    </location>
</feature>
<evidence type="ECO:0000313" key="3">
    <source>
        <dbReference type="Proteomes" id="UP000030750"/>
    </source>
</evidence>
<reference evidence="2" key="1">
    <citation type="submission" date="2013-10" db="EMBL/GenBank/DDBJ databases">
        <title>Genomic analysis of the causative agents of coccidiosis in chickens.</title>
        <authorList>
            <person name="Reid A.J."/>
            <person name="Blake D."/>
            <person name="Billington K."/>
            <person name="Browne H."/>
            <person name="Dunn M."/>
            <person name="Hung S."/>
            <person name="Kawahara F."/>
            <person name="Miranda-Saavedra D."/>
            <person name="Mourier T."/>
            <person name="Nagra H."/>
            <person name="Otto T.D."/>
            <person name="Rawlings N."/>
            <person name="Sanchez A."/>
            <person name="Sanders M."/>
            <person name="Subramaniam C."/>
            <person name="Tay Y."/>
            <person name="Dear P."/>
            <person name="Doerig C."/>
            <person name="Gruber A."/>
            <person name="Parkinson J."/>
            <person name="Shirley M."/>
            <person name="Wan K.L."/>
            <person name="Berriman M."/>
            <person name="Tomley F."/>
            <person name="Pain A."/>
        </authorList>
    </citation>
    <scope>NUCLEOTIDE SEQUENCE [LARGE SCALE GENOMIC DNA]</scope>
    <source>
        <strain evidence="2">Houghton</strain>
    </source>
</reference>
<dbReference type="Pfam" id="PF13650">
    <property type="entry name" value="Asp_protease_2"/>
    <property type="match status" value="1"/>
</dbReference>
<dbReference type="EMBL" id="HG711106">
    <property type="protein sequence ID" value="CDJ48366.1"/>
    <property type="molecule type" value="Genomic_DNA"/>
</dbReference>
<dbReference type="GO" id="GO:0006508">
    <property type="term" value="P:proteolysis"/>
    <property type="evidence" value="ECO:0007669"/>
    <property type="project" value="InterPro"/>
</dbReference>
<sequence length="406" mass="44476">MGGTGPLRQGVCEPEGDTRAAGEANAPTSCRTRLPQLPNGKGNTSAEDNGPAPLTPAEPAAPSRTQREQSGYDVGSRTDSTRKHTQVDTHRLDEEGAADPYWRRGEPPHEPAYEGCGALCSKGQTAALKLEIVGYECEGLLDTGASRSFISPPAVERLGLIVRFLPMARTFKIANGGVLHIDRTVTRPSMMCRWECFTGDFLVGPTPYNVVLGIDWLINHQVAWYFQSDKLRKYVNGRWHDLPVLRKGNGPPADTPTTEGQAKTQADRAYDVVAHHVSRISAEEAAALLCPPPKSYKSRHRKGARVQIKDLLRKARIDTEELERVLDGLDFIAALPEVAAKGTVHLPIERQGSLMCAIAEYLQTRTQTQAAQSAVITTPEAADTEDSPWPTAKFEYTTFDAWLQSH</sequence>
<feature type="compositionally biased region" description="Low complexity" evidence="1">
    <location>
        <begin position="51"/>
        <end position="62"/>
    </location>
</feature>
<gene>
    <name evidence="2" type="ORF">EBH_0074450</name>
</gene>
<dbReference type="SUPFAM" id="SSF50630">
    <property type="entry name" value="Acid proteases"/>
    <property type="match status" value="1"/>
</dbReference>
<reference evidence="2" key="2">
    <citation type="submission" date="2013-10" db="EMBL/GenBank/DDBJ databases">
        <authorList>
            <person name="Aslett M."/>
        </authorList>
    </citation>
    <scope>NUCLEOTIDE SEQUENCE [LARGE SCALE GENOMIC DNA]</scope>
    <source>
        <strain evidence="2">Houghton</strain>
    </source>
</reference>
<proteinExistence type="predicted"/>
<dbReference type="PROSITE" id="PS00141">
    <property type="entry name" value="ASP_PROTEASE"/>
    <property type="match status" value="1"/>
</dbReference>
<dbReference type="InterPro" id="IPR021109">
    <property type="entry name" value="Peptidase_aspartic_dom_sf"/>
</dbReference>
<dbReference type="GO" id="GO:0004190">
    <property type="term" value="F:aspartic-type endopeptidase activity"/>
    <property type="evidence" value="ECO:0007669"/>
    <property type="project" value="InterPro"/>
</dbReference>
<feature type="region of interest" description="Disordered" evidence="1">
    <location>
        <begin position="245"/>
        <end position="265"/>
    </location>
</feature>
<dbReference type="Gene3D" id="2.40.70.10">
    <property type="entry name" value="Acid Proteases"/>
    <property type="match status" value="1"/>
</dbReference>
<dbReference type="Proteomes" id="UP000030750">
    <property type="component" value="Unassembled WGS sequence"/>
</dbReference>